<organism evidence="1 2">
    <name type="scientific">Hexamita inflata</name>
    <dbReference type="NCBI Taxonomy" id="28002"/>
    <lineage>
        <taxon>Eukaryota</taxon>
        <taxon>Metamonada</taxon>
        <taxon>Diplomonadida</taxon>
        <taxon>Hexamitidae</taxon>
        <taxon>Hexamitinae</taxon>
        <taxon>Hexamita</taxon>
    </lineage>
</organism>
<proteinExistence type="predicted"/>
<gene>
    <name evidence="1" type="ORF">HINF_LOCUS13499</name>
</gene>
<accession>A0ABP1HPN6</accession>
<reference evidence="1 2" key="1">
    <citation type="submission" date="2024-07" db="EMBL/GenBank/DDBJ databases">
        <authorList>
            <person name="Akdeniz Z."/>
        </authorList>
    </citation>
    <scope>NUCLEOTIDE SEQUENCE [LARGE SCALE GENOMIC DNA]</scope>
</reference>
<protein>
    <submittedName>
        <fullName evidence="1">Hypothetical_protein</fullName>
    </submittedName>
</protein>
<dbReference type="Proteomes" id="UP001642409">
    <property type="component" value="Unassembled WGS sequence"/>
</dbReference>
<evidence type="ECO:0000313" key="2">
    <source>
        <dbReference type="Proteomes" id="UP001642409"/>
    </source>
</evidence>
<sequence>MGLNFRRNIASSYCYVRLPMRLLEWLDTLFDFKFIHTLVLRTPFLTPDFDHSEIMAITHLFNRIIALLAGSCQFQLVATLKIKLCFFLRICQNQKLLKLWKLG</sequence>
<comment type="caution">
    <text evidence="1">The sequence shown here is derived from an EMBL/GenBank/DDBJ whole genome shotgun (WGS) entry which is preliminary data.</text>
</comment>
<evidence type="ECO:0000313" key="1">
    <source>
        <dbReference type="EMBL" id="CAL5994326.1"/>
    </source>
</evidence>
<name>A0ABP1HPN6_9EUKA</name>
<dbReference type="EMBL" id="CAXDID020000031">
    <property type="protein sequence ID" value="CAL5994326.1"/>
    <property type="molecule type" value="Genomic_DNA"/>
</dbReference>
<keyword evidence="2" id="KW-1185">Reference proteome</keyword>